<name>A0A396SQR5_9BACL</name>
<keyword evidence="4" id="KW-0804">Transcription</keyword>
<accession>A0A396SQR5</accession>
<evidence type="ECO:0000313" key="6">
    <source>
        <dbReference type="EMBL" id="RHW38509.1"/>
    </source>
</evidence>
<dbReference type="GO" id="GO:0003700">
    <property type="term" value="F:DNA-binding transcription factor activity"/>
    <property type="evidence" value="ECO:0007669"/>
    <property type="project" value="InterPro"/>
</dbReference>
<dbReference type="PANTHER" id="PTHR30419:SF28">
    <property type="entry name" value="HTH-TYPE TRANSCRIPTIONAL REGULATOR BSDA"/>
    <property type="match status" value="1"/>
</dbReference>
<dbReference type="SUPFAM" id="SSF53850">
    <property type="entry name" value="Periplasmic binding protein-like II"/>
    <property type="match status" value="1"/>
</dbReference>
<dbReference type="GO" id="GO:0005829">
    <property type="term" value="C:cytosol"/>
    <property type="evidence" value="ECO:0007669"/>
    <property type="project" value="TreeGrafter"/>
</dbReference>
<dbReference type="InterPro" id="IPR036388">
    <property type="entry name" value="WH-like_DNA-bd_sf"/>
</dbReference>
<dbReference type="InterPro" id="IPR000847">
    <property type="entry name" value="LysR_HTH_N"/>
</dbReference>
<dbReference type="PROSITE" id="PS50931">
    <property type="entry name" value="HTH_LYSR"/>
    <property type="match status" value="1"/>
</dbReference>
<comment type="similarity">
    <text evidence="1">Belongs to the LysR transcriptional regulatory family.</text>
</comment>
<dbReference type="InterPro" id="IPR036390">
    <property type="entry name" value="WH_DNA-bd_sf"/>
</dbReference>
<evidence type="ECO:0000256" key="3">
    <source>
        <dbReference type="ARBA" id="ARBA00023125"/>
    </source>
</evidence>
<dbReference type="InterPro" id="IPR050950">
    <property type="entry name" value="HTH-type_LysR_regulators"/>
</dbReference>
<dbReference type="PRINTS" id="PR00039">
    <property type="entry name" value="HTHLYSR"/>
</dbReference>
<proteinExistence type="inferred from homology"/>
<dbReference type="EMBL" id="QWEI01000002">
    <property type="protein sequence ID" value="RHW38509.1"/>
    <property type="molecule type" value="Genomic_DNA"/>
</dbReference>
<evidence type="ECO:0000313" key="7">
    <source>
        <dbReference type="Proteomes" id="UP000265692"/>
    </source>
</evidence>
<sequence>MREPDVMDFNSLHYFVLVAKTENMSRAAETLHITQPALSKSISLLEENLGVALFDRNGRSIKLNRYGKFFLERAEFVLKEYIKAKEDLLNLTSPGHGVVSIGFIHTLGLEVIPQLMTALKRVYPDMKIQLTQNNSSAILNKLEKGELDVCLVSSLEKQKDIVWEKLWEEELFLIVPKDHRLANKEQVNMKDFASEPFISIKKGNSLRKSVDDLYKQEGFELNVAFEGEEVHTVAGLVESGLGVSLIPHIKGLEHYKIKLLKVAAKNCRREIGIAYMSHHFKSTAVLLLFEYIREYFLGKIEKKGGID</sequence>
<dbReference type="Gene3D" id="3.40.190.290">
    <property type="match status" value="1"/>
</dbReference>
<dbReference type="SUPFAM" id="SSF46785">
    <property type="entry name" value="Winged helix' DNA-binding domain"/>
    <property type="match status" value="1"/>
</dbReference>
<dbReference type="InterPro" id="IPR005119">
    <property type="entry name" value="LysR_subst-bd"/>
</dbReference>
<keyword evidence="3" id="KW-0238">DNA-binding</keyword>
<organism evidence="6 7">
    <name type="scientific">Ureibacillus yapensis</name>
    <dbReference type="NCBI Taxonomy" id="2304605"/>
    <lineage>
        <taxon>Bacteria</taxon>
        <taxon>Bacillati</taxon>
        <taxon>Bacillota</taxon>
        <taxon>Bacilli</taxon>
        <taxon>Bacillales</taxon>
        <taxon>Caryophanaceae</taxon>
        <taxon>Ureibacillus</taxon>
    </lineage>
</organism>
<keyword evidence="7" id="KW-1185">Reference proteome</keyword>
<dbReference type="AlphaFoldDB" id="A0A396SQR5"/>
<evidence type="ECO:0000259" key="5">
    <source>
        <dbReference type="PROSITE" id="PS50931"/>
    </source>
</evidence>
<dbReference type="CDD" id="cd08434">
    <property type="entry name" value="PBP2_GltC_like"/>
    <property type="match status" value="1"/>
</dbReference>
<dbReference type="Pfam" id="PF00126">
    <property type="entry name" value="HTH_1"/>
    <property type="match status" value="1"/>
</dbReference>
<comment type="caution">
    <text evidence="6">The sequence shown here is derived from an EMBL/GenBank/DDBJ whole genome shotgun (WGS) entry which is preliminary data.</text>
</comment>
<feature type="domain" description="HTH lysR-type" evidence="5">
    <location>
        <begin position="7"/>
        <end position="64"/>
    </location>
</feature>
<dbReference type="Pfam" id="PF03466">
    <property type="entry name" value="LysR_substrate"/>
    <property type="match status" value="1"/>
</dbReference>
<dbReference type="PANTHER" id="PTHR30419">
    <property type="entry name" value="HTH-TYPE TRANSCRIPTIONAL REGULATOR YBHD"/>
    <property type="match status" value="1"/>
</dbReference>
<reference evidence="6 7" key="1">
    <citation type="submission" date="2018-08" db="EMBL/GenBank/DDBJ databases">
        <title>Lysinibacillus sp. YLB-03 draft genome sequence.</title>
        <authorList>
            <person name="Yu L."/>
        </authorList>
    </citation>
    <scope>NUCLEOTIDE SEQUENCE [LARGE SCALE GENOMIC DNA]</scope>
    <source>
        <strain evidence="6 7">YLB-03</strain>
    </source>
</reference>
<gene>
    <name evidence="6" type="ORF">D1B33_06420</name>
</gene>
<dbReference type="Gene3D" id="1.10.10.10">
    <property type="entry name" value="Winged helix-like DNA-binding domain superfamily/Winged helix DNA-binding domain"/>
    <property type="match status" value="1"/>
</dbReference>
<dbReference type="OrthoDB" id="9803735at2"/>
<evidence type="ECO:0000256" key="2">
    <source>
        <dbReference type="ARBA" id="ARBA00023015"/>
    </source>
</evidence>
<evidence type="ECO:0000256" key="1">
    <source>
        <dbReference type="ARBA" id="ARBA00009437"/>
    </source>
</evidence>
<protein>
    <submittedName>
        <fullName evidence="6">LysR family transcriptional regulator</fullName>
    </submittedName>
</protein>
<dbReference type="GO" id="GO:0003677">
    <property type="term" value="F:DNA binding"/>
    <property type="evidence" value="ECO:0007669"/>
    <property type="project" value="UniProtKB-KW"/>
</dbReference>
<evidence type="ECO:0000256" key="4">
    <source>
        <dbReference type="ARBA" id="ARBA00023163"/>
    </source>
</evidence>
<dbReference type="Proteomes" id="UP000265692">
    <property type="component" value="Unassembled WGS sequence"/>
</dbReference>
<keyword evidence="2" id="KW-0805">Transcription regulation</keyword>
<dbReference type="FunFam" id="1.10.10.10:FF:000001">
    <property type="entry name" value="LysR family transcriptional regulator"/>
    <property type="match status" value="1"/>
</dbReference>